<accession>A0A3N4K0H2</accession>
<protein>
    <submittedName>
        <fullName evidence="1">Uncharacterized protein</fullName>
    </submittedName>
</protein>
<organism evidence="1 2">
    <name type="scientific">Choiromyces venosus 120613-1</name>
    <dbReference type="NCBI Taxonomy" id="1336337"/>
    <lineage>
        <taxon>Eukaryota</taxon>
        <taxon>Fungi</taxon>
        <taxon>Dikarya</taxon>
        <taxon>Ascomycota</taxon>
        <taxon>Pezizomycotina</taxon>
        <taxon>Pezizomycetes</taxon>
        <taxon>Pezizales</taxon>
        <taxon>Tuberaceae</taxon>
        <taxon>Choiromyces</taxon>
    </lineage>
</organism>
<proteinExistence type="predicted"/>
<dbReference type="EMBL" id="ML120366">
    <property type="protein sequence ID" value="RPB02819.1"/>
    <property type="molecule type" value="Genomic_DNA"/>
</dbReference>
<gene>
    <name evidence="1" type="ORF">L873DRAFT_1787490</name>
</gene>
<keyword evidence="2" id="KW-1185">Reference proteome</keyword>
<evidence type="ECO:0000313" key="2">
    <source>
        <dbReference type="Proteomes" id="UP000276215"/>
    </source>
</evidence>
<dbReference type="Proteomes" id="UP000276215">
    <property type="component" value="Unassembled WGS sequence"/>
</dbReference>
<sequence length="117" mass="13166">MTQLICDRVTMEPAVLCSVEVHSDPESFKNVPEIFNNDYQLPAIIYSVALEIRVNSQRAKPPYYFKCMFLHFSTPMSINFHEVGKGQPFSNAVLFSQILAEEKEGVTITRPAGILGL</sequence>
<reference evidence="1 2" key="1">
    <citation type="journal article" date="2018" name="Nat. Ecol. Evol.">
        <title>Pezizomycetes genomes reveal the molecular basis of ectomycorrhizal truffle lifestyle.</title>
        <authorList>
            <person name="Murat C."/>
            <person name="Payen T."/>
            <person name="Noel B."/>
            <person name="Kuo A."/>
            <person name="Morin E."/>
            <person name="Chen J."/>
            <person name="Kohler A."/>
            <person name="Krizsan K."/>
            <person name="Balestrini R."/>
            <person name="Da Silva C."/>
            <person name="Montanini B."/>
            <person name="Hainaut M."/>
            <person name="Levati E."/>
            <person name="Barry K.W."/>
            <person name="Belfiori B."/>
            <person name="Cichocki N."/>
            <person name="Clum A."/>
            <person name="Dockter R.B."/>
            <person name="Fauchery L."/>
            <person name="Guy J."/>
            <person name="Iotti M."/>
            <person name="Le Tacon F."/>
            <person name="Lindquist E.A."/>
            <person name="Lipzen A."/>
            <person name="Malagnac F."/>
            <person name="Mello A."/>
            <person name="Molinier V."/>
            <person name="Miyauchi S."/>
            <person name="Poulain J."/>
            <person name="Riccioni C."/>
            <person name="Rubini A."/>
            <person name="Sitrit Y."/>
            <person name="Splivallo R."/>
            <person name="Traeger S."/>
            <person name="Wang M."/>
            <person name="Zifcakova L."/>
            <person name="Wipf D."/>
            <person name="Zambonelli A."/>
            <person name="Paolocci F."/>
            <person name="Nowrousian M."/>
            <person name="Ottonello S."/>
            <person name="Baldrian P."/>
            <person name="Spatafora J.W."/>
            <person name="Henrissat B."/>
            <person name="Nagy L.G."/>
            <person name="Aury J.M."/>
            <person name="Wincker P."/>
            <person name="Grigoriev I.V."/>
            <person name="Bonfante P."/>
            <person name="Martin F.M."/>
        </authorList>
    </citation>
    <scope>NUCLEOTIDE SEQUENCE [LARGE SCALE GENOMIC DNA]</scope>
    <source>
        <strain evidence="1 2">120613-1</strain>
    </source>
</reference>
<dbReference type="AlphaFoldDB" id="A0A3N4K0H2"/>
<evidence type="ECO:0000313" key="1">
    <source>
        <dbReference type="EMBL" id="RPB02819.1"/>
    </source>
</evidence>
<name>A0A3N4K0H2_9PEZI</name>